<keyword evidence="2 3" id="KW-0807">Transducer</keyword>
<dbReference type="InterPro" id="IPR004089">
    <property type="entry name" value="MCPsignal_dom"/>
</dbReference>
<accession>A0A9D1WDT2</accession>
<gene>
    <name evidence="7" type="ORF">H9850_06105</name>
</gene>
<feature type="domain" description="PAS" evidence="6">
    <location>
        <begin position="23"/>
        <end position="78"/>
    </location>
</feature>
<dbReference type="GO" id="GO:0006355">
    <property type="term" value="P:regulation of DNA-templated transcription"/>
    <property type="evidence" value="ECO:0007669"/>
    <property type="project" value="InterPro"/>
</dbReference>
<dbReference type="Pfam" id="PF00015">
    <property type="entry name" value="MCPsignal"/>
    <property type="match status" value="1"/>
</dbReference>
<evidence type="ECO:0000259" key="5">
    <source>
        <dbReference type="PROSITE" id="PS50111"/>
    </source>
</evidence>
<dbReference type="CDD" id="cd00130">
    <property type="entry name" value="PAS"/>
    <property type="match status" value="1"/>
</dbReference>
<dbReference type="NCBIfam" id="TIGR00229">
    <property type="entry name" value="sensory_box"/>
    <property type="match status" value="1"/>
</dbReference>
<dbReference type="InterPro" id="IPR013767">
    <property type="entry name" value="PAS_fold"/>
</dbReference>
<reference evidence="7" key="1">
    <citation type="journal article" date="2021" name="PeerJ">
        <title>Extensive microbial diversity within the chicken gut microbiome revealed by metagenomics and culture.</title>
        <authorList>
            <person name="Gilroy R."/>
            <person name="Ravi A."/>
            <person name="Getino M."/>
            <person name="Pursley I."/>
            <person name="Horton D.L."/>
            <person name="Alikhan N.F."/>
            <person name="Baker D."/>
            <person name="Gharbi K."/>
            <person name="Hall N."/>
            <person name="Watson M."/>
            <person name="Adriaenssens E.M."/>
            <person name="Foster-Nyarko E."/>
            <person name="Jarju S."/>
            <person name="Secka A."/>
            <person name="Antonio M."/>
            <person name="Oren A."/>
            <person name="Chaudhuri R.R."/>
            <person name="La Ragione R."/>
            <person name="Hildebrand F."/>
            <person name="Pallen M.J."/>
        </authorList>
    </citation>
    <scope>NUCLEOTIDE SEQUENCE</scope>
    <source>
        <strain evidence="7">USASDec5-558</strain>
    </source>
</reference>
<keyword evidence="4" id="KW-0812">Transmembrane</keyword>
<proteinExistence type="predicted"/>
<dbReference type="PANTHER" id="PTHR32089">
    <property type="entry name" value="METHYL-ACCEPTING CHEMOTAXIS PROTEIN MCPB"/>
    <property type="match status" value="1"/>
</dbReference>
<dbReference type="InterPro" id="IPR000014">
    <property type="entry name" value="PAS"/>
</dbReference>
<dbReference type="PROSITE" id="PS50111">
    <property type="entry name" value="CHEMOTAXIS_TRANSDUC_2"/>
    <property type="match status" value="1"/>
</dbReference>
<organism evidence="7 8">
    <name type="scientific">Candidatus Anaerobiospirillum pullistercoris</name>
    <dbReference type="NCBI Taxonomy" id="2838452"/>
    <lineage>
        <taxon>Bacteria</taxon>
        <taxon>Pseudomonadati</taxon>
        <taxon>Pseudomonadota</taxon>
        <taxon>Gammaproteobacteria</taxon>
        <taxon>Aeromonadales</taxon>
        <taxon>Succinivibrionaceae</taxon>
        <taxon>Anaerobiospirillum</taxon>
    </lineage>
</organism>
<evidence type="ECO:0000313" key="7">
    <source>
        <dbReference type="EMBL" id="HIX57027.1"/>
    </source>
</evidence>
<dbReference type="GO" id="GO:0016020">
    <property type="term" value="C:membrane"/>
    <property type="evidence" value="ECO:0007669"/>
    <property type="project" value="UniProtKB-SubCell"/>
</dbReference>
<dbReference type="AlphaFoldDB" id="A0A9D1WDT2"/>
<dbReference type="EMBL" id="DXEV01000116">
    <property type="protein sequence ID" value="HIX57027.1"/>
    <property type="molecule type" value="Genomic_DNA"/>
</dbReference>
<dbReference type="SUPFAM" id="SSF58104">
    <property type="entry name" value="Methyl-accepting chemotaxis protein (MCP) signaling domain"/>
    <property type="match status" value="1"/>
</dbReference>
<keyword evidence="4" id="KW-0472">Membrane</keyword>
<evidence type="ECO:0000256" key="4">
    <source>
        <dbReference type="SAM" id="Phobius"/>
    </source>
</evidence>
<dbReference type="PANTHER" id="PTHR32089:SF74">
    <property type="entry name" value="METHYL-ACCEPTING CHEMOTAXIS PROTEIN AER"/>
    <property type="match status" value="1"/>
</dbReference>
<feature type="domain" description="Methyl-accepting transducer" evidence="5">
    <location>
        <begin position="248"/>
        <end position="484"/>
    </location>
</feature>
<keyword evidence="4" id="KW-1133">Transmembrane helix</keyword>
<dbReference type="SMART" id="SM00283">
    <property type="entry name" value="MA"/>
    <property type="match status" value="1"/>
</dbReference>
<name>A0A9D1WDT2_9GAMM</name>
<dbReference type="GO" id="GO:0007165">
    <property type="term" value="P:signal transduction"/>
    <property type="evidence" value="ECO:0007669"/>
    <property type="project" value="UniProtKB-KW"/>
</dbReference>
<dbReference type="Gene3D" id="3.30.450.20">
    <property type="entry name" value="PAS domain"/>
    <property type="match status" value="1"/>
</dbReference>
<dbReference type="Proteomes" id="UP000886829">
    <property type="component" value="Unassembled WGS sequence"/>
</dbReference>
<evidence type="ECO:0000256" key="2">
    <source>
        <dbReference type="ARBA" id="ARBA00023224"/>
    </source>
</evidence>
<reference evidence="7" key="2">
    <citation type="submission" date="2021-04" db="EMBL/GenBank/DDBJ databases">
        <authorList>
            <person name="Gilroy R."/>
        </authorList>
    </citation>
    <scope>NUCLEOTIDE SEQUENCE</scope>
    <source>
        <strain evidence="7">USASDec5-558</strain>
    </source>
</reference>
<protein>
    <submittedName>
        <fullName evidence="7">PAS domain S-box protein</fullName>
    </submittedName>
</protein>
<evidence type="ECO:0000259" key="6">
    <source>
        <dbReference type="PROSITE" id="PS50112"/>
    </source>
</evidence>
<dbReference type="Gene3D" id="1.10.287.950">
    <property type="entry name" value="Methyl-accepting chemotaxis protein"/>
    <property type="match status" value="1"/>
</dbReference>
<feature type="transmembrane region" description="Helical" evidence="4">
    <location>
        <begin position="145"/>
        <end position="164"/>
    </location>
</feature>
<evidence type="ECO:0000313" key="8">
    <source>
        <dbReference type="Proteomes" id="UP000886829"/>
    </source>
</evidence>
<dbReference type="InterPro" id="IPR035965">
    <property type="entry name" value="PAS-like_dom_sf"/>
</dbReference>
<evidence type="ECO:0000256" key="1">
    <source>
        <dbReference type="ARBA" id="ARBA00004370"/>
    </source>
</evidence>
<dbReference type="SUPFAM" id="SSF55785">
    <property type="entry name" value="PYP-like sensor domain (PAS domain)"/>
    <property type="match status" value="1"/>
</dbReference>
<comment type="caution">
    <text evidence="7">The sequence shown here is derived from an EMBL/GenBank/DDBJ whole genome shotgun (WGS) entry which is preliminary data.</text>
</comment>
<sequence>MRDNGPVTDIEHMFPDDPSAKIISVTDTKGIILDVNDTFVAMSGFSREELIGQPQNIVRHPDMPAEVFQLLWNTIQSGESFMGIIKNRCKNGDYYWVNAFIMPIIQHGEIIGYESVRTAATSDQIARATKYYKAIRAGKKPSKRLDLLHIGSYALFLGCFGINFWQHNLITNSICFAVTLGIISYIIYRKNHFLNIITNCFDTHSNQINTLIYTDKAGREGEVLYDVLYNLKEVDTILTRVKETSDRLMKIAQDGLAQQANSVNATNNRSQQAKELLNDMTDIAGNISSMINDISNSAKETVRHSNDAAKLVSEGKDVANQTMTVIDTLSDSINKIAAAISELAARVDDIEKAAELIKGIASQTNLLALNASIEAARAGEAGRGFAVVADEVRSLSLRTESTTVQIHDLISRFKKTAQDTVNLATENQQNAQAGVEQIHATNSKLDEVLASIDNIHTLINNVNETVQAQASTASDVNIKVQHISSMSDENVASSNDNLKQVKDISSISTELNSMINRFSNKDRT</sequence>
<feature type="transmembrane region" description="Helical" evidence="4">
    <location>
        <begin position="170"/>
        <end position="188"/>
    </location>
</feature>
<dbReference type="PROSITE" id="PS50112">
    <property type="entry name" value="PAS"/>
    <property type="match status" value="1"/>
</dbReference>
<dbReference type="Pfam" id="PF00989">
    <property type="entry name" value="PAS"/>
    <property type="match status" value="1"/>
</dbReference>
<comment type="subcellular location">
    <subcellularLocation>
        <location evidence="1">Membrane</location>
    </subcellularLocation>
</comment>
<dbReference type="SMART" id="SM00091">
    <property type="entry name" value="PAS"/>
    <property type="match status" value="1"/>
</dbReference>
<dbReference type="GO" id="GO:0006935">
    <property type="term" value="P:chemotaxis"/>
    <property type="evidence" value="ECO:0007669"/>
    <property type="project" value="UniProtKB-ARBA"/>
</dbReference>
<evidence type="ECO:0000256" key="3">
    <source>
        <dbReference type="PROSITE-ProRule" id="PRU00284"/>
    </source>
</evidence>
<dbReference type="CDD" id="cd11386">
    <property type="entry name" value="MCP_signal"/>
    <property type="match status" value="1"/>
</dbReference>